<sequence>MILADLGPKPAPWPGLGRALLAAVLLAPGVAWWAVHRGAHALVWPDLHSALMSLVLAPCLEEAVMRCAWQPGLLQAALRRGCSARRADLAAGAGAAVAFALIHLDGFSVGALLRCTPWLLPGGVLALAWCWRRRLSDCVLLHAYFNALLALFSLR</sequence>
<gene>
    <name evidence="3" type="ORF">PSQ39_07210</name>
</gene>
<keyword evidence="1" id="KW-0812">Transmembrane</keyword>
<dbReference type="EC" id="3.4.-.-" evidence="3"/>
<comment type="caution">
    <text evidence="3">The sequence shown here is derived from an EMBL/GenBank/DDBJ whole genome shotgun (WGS) entry which is preliminary data.</text>
</comment>
<dbReference type="GO" id="GO:0008233">
    <property type="term" value="F:peptidase activity"/>
    <property type="evidence" value="ECO:0007669"/>
    <property type="project" value="UniProtKB-KW"/>
</dbReference>
<protein>
    <submittedName>
        <fullName evidence="3">CPBP family glutamic-type intramembrane protease</fullName>
        <ecNumber evidence="3">3.4.-.-</ecNumber>
    </submittedName>
</protein>
<evidence type="ECO:0000259" key="2">
    <source>
        <dbReference type="Pfam" id="PF02517"/>
    </source>
</evidence>
<feature type="transmembrane region" description="Helical" evidence="1">
    <location>
        <begin position="15"/>
        <end position="35"/>
    </location>
</feature>
<dbReference type="RefSeq" id="WP_273926027.1">
    <property type="nucleotide sequence ID" value="NZ_JAQSIO010000002.1"/>
</dbReference>
<dbReference type="EMBL" id="JAQSIO010000002">
    <property type="protein sequence ID" value="MDD0814414.1"/>
    <property type="molecule type" value="Genomic_DNA"/>
</dbReference>
<accession>A0ABT5MEI9</accession>
<feature type="transmembrane region" description="Helical" evidence="1">
    <location>
        <begin position="87"/>
        <end position="104"/>
    </location>
</feature>
<dbReference type="Pfam" id="PF02517">
    <property type="entry name" value="Rce1-like"/>
    <property type="match status" value="1"/>
</dbReference>
<name>A0ABT5MEI9_9BURK</name>
<dbReference type="Proteomes" id="UP001528672">
    <property type="component" value="Unassembled WGS sequence"/>
</dbReference>
<proteinExistence type="predicted"/>
<keyword evidence="3" id="KW-0378">Hydrolase</keyword>
<keyword evidence="1" id="KW-1133">Transmembrane helix</keyword>
<dbReference type="InterPro" id="IPR003675">
    <property type="entry name" value="Rce1/LyrA-like_dom"/>
</dbReference>
<evidence type="ECO:0000313" key="3">
    <source>
        <dbReference type="EMBL" id="MDD0814414.1"/>
    </source>
</evidence>
<keyword evidence="4" id="KW-1185">Reference proteome</keyword>
<reference evidence="3 4" key="1">
    <citation type="submission" date="2023-02" db="EMBL/GenBank/DDBJ databases">
        <title>Bacterial whole genome sequence for Curvibacter sp. HBC28.</title>
        <authorList>
            <person name="Le V."/>
            <person name="Ko S.-R."/>
            <person name="Ahn C.-Y."/>
            <person name="Oh H.-M."/>
        </authorList>
    </citation>
    <scope>NUCLEOTIDE SEQUENCE [LARGE SCALE GENOMIC DNA]</scope>
    <source>
        <strain evidence="3 4">HBC28</strain>
    </source>
</reference>
<organism evidence="3 4">
    <name type="scientific">Curvibacter microcysteis</name>
    <dbReference type="NCBI Taxonomy" id="3026419"/>
    <lineage>
        <taxon>Bacteria</taxon>
        <taxon>Pseudomonadati</taxon>
        <taxon>Pseudomonadota</taxon>
        <taxon>Betaproteobacteria</taxon>
        <taxon>Burkholderiales</taxon>
        <taxon>Comamonadaceae</taxon>
        <taxon>Curvibacter</taxon>
    </lineage>
</organism>
<feature type="domain" description="CAAX prenyl protease 2/Lysostaphin resistance protein A-like" evidence="2">
    <location>
        <begin position="47"/>
        <end position="148"/>
    </location>
</feature>
<dbReference type="GO" id="GO:0006508">
    <property type="term" value="P:proteolysis"/>
    <property type="evidence" value="ECO:0007669"/>
    <property type="project" value="UniProtKB-KW"/>
</dbReference>
<evidence type="ECO:0000313" key="4">
    <source>
        <dbReference type="Proteomes" id="UP001528672"/>
    </source>
</evidence>
<keyword evidence="1" id="KW-0472">Membrane</keyword>
<keyword evidence="3" id="KW-0645">Protease</keyword>
<evidence type="ECO:0000256" key="1">
    <source>
        <dbReference type="SAM" id="Phobius"/>
    </source>
</evidence>